<evidence type="ECO:0000313" key="9">
    <source>
        <dbReference type="Proteomes" id="UP000186817"/>
    </source>
</evidence>
<dbReference type="InterPro" id="IPR049560">
    <property type="entry name" value="MeTrfase_RsmB-F_NOP2_cat"/>
</dbReference>
<dbReference type="GO" id="GO:0001510">
    <property type="term" value="P:RNA methylation"/>
    <property type="evidence" value="ECO:0007669"/>
    <property type="project" value="InterPro"/>
</dbReference>
<feature type="domain" description="SAM-dependent MTase RsmB/NOP-type" evidence="7">
    <location>
        <begin position="205"/>
        <end position="290"/>
    </location>
</feature>
<feature type="active site" description="Nucleophile" evidence="5">
    <location>
        <position position="227"/>
    </location>
</feature>
<accession>A0A1Q9EKD4</accession>
<comment type="similarity">
    <text evidence="5">Belongs to the class I-like SAM-binding methyltransferase superfamily. RsmB/NOP family.</text>
</comment>
<dbReference type="SUPFAM" id="SSF53335">
    <property type="entry name" value="S-adenosyl-L-methionine-dependent methyltransferases"/>
    <property type="match status" value="1"/>
</dbReference>
<dbReference type="GO" id="GO:0008173">
    <property type="term" value="F:RNA methyltransferase activity"/>
    <property type="evidence" value="ECO:0007669"/>
    <property type="project" value="InterPro"/>
</dbReference>
<dbReference type="Pfam" id="PF01189">
    <property type="entry name" value="Methyltr_RsmB-F"/>
    <property type="match status" value="1"/>
</dbReference>
<sequence length="520" mass="55878">MPDDSEINKPIWHSHPDVLPPSEAQDAVDERGYASYVAGEVENDTKKPKVLDYFSTTSAYCFNDEKFRPIRSMEPGASRSPKASVDNEIEIEIDRTGARRGQAAPREKEAKAREVEAEPAPAKRPVKPKNELKAWEDEKDAASTASVLGDIVSGAAVTLGLEQVPDKAAKDREALNKLVQAKAQRPAAPLTEHAGEDATSQCQAQSELLRSAWLALRPGGVLVYSTCTLNAFENENQSRSLLDYFPDAELQSGLGCQLGLAELESPDGFFRVWPHKLNVEGFFVACFRKKAEEGGGGVPQRKGSELWPQFQRLPETEASALRARAIKDLGSFPSSAPLLRERHQGDVWLCAFPCWPPPAAFARLSSLVQPGIRIVDANGALTSEIRLVVGGSSLTSEEWLELHEKAGGGLGAKSLALRGLGAAGARRSLEVDFGDQCDVLAAGDGSHKGVVETEEVSAHGPDLMPSLMPVRGSLALSAPLVLRRSCFGDGSSTEAPSERIVADEPNESSSELHDSVLDAA</sequence>
<evidence type="ECO:0000256" key="5">
    <source>
        <dbReference type="PROSITE-ProRule" id="PRU01023"/>
    </source>
</evidence>
<dbReference type="EMBL" id="LSRX01000129">
    <property type="protein sequence ID" value="OLQ07906.1"/>
    <property type="molecule type" value="Genomic_DNA"/>
</dbReference>
<evidence type="ECO:0000313" key="8">
    <source>
        <dbReference type="EMBL" id="OLQ07906.1"/>
    </source>
</evidence>
<keyword evidence="1 5" id="KW-0489">Methyltransferase</keyword>
<feature type="compositionally biased region" description="Basic and acidic residues" evidence="6">
    <location>
        <begin position="105"/>
        <end position="116"/>
    </location>
</feature>
<gene>
    <name evidence="8" type="primary">rsmF</name>
    <name evidence="8" type="ORF">AK812_SmicGene8619</name>
</gene>
<evidence type="ECO:0000256" key="2">
    <source>
        <dbReference type="ARBA" id="ARBA00022679"/>
    </source>
</evidence>
<evidence type="ECO:0000256" key="3">
    <source>
        <dbReference type="ARBA" id="ARBA00022691"/>
    </source>
</evidence>
<evidence type="ECO:0000256" key="6">
    <source>
        <dbReference type="SAM" id="MobiDB-lite"/>
    </source>
</evidence>
<evidence type="ECO:0000256" key="1">
    <source>
        <dbReference type="ARBA" id="ARBA00022603"/>
    </source>
</evidence>
<keyword evidence="3 5" id="KW-0949">S-adenosyl-L-methionine</keyword>
<feature type="region of interest" description="Disordered" evidence="6">
    <location>
        <begin position="489"/>
        <end position="520"/>
    </location>
</feature>
<dbReference type="Gene3D" id="3.40.50.150">
    <property type="entry name" value="Vaccinia Virus protein VP39"/>
    <property type="match status" value="1"/>
</dbReference>
<dbReference type="InterPro" id="IPR029063">
    <property type="entry name" value="SAM-dependent_MTases_sf"/>
</dbReference>
<dbReference type="PRINTS" id="PR02008">
    <property type="entry name" value="RCMTFAMILY"/>
</dbReference>
<dbReference type="InterPro" id="IPR001678">
    <property type="entry name" value="MeTrfase_RsmB-F_NOP2_dom"/>
</dbReference>
<comment type="caution">
    <text evidence="5">Lacks conserved residue(s) required for the propagation of feature annotation.</text>
</comment>
<organism evidence="8 9">
    <name type="scientific">Symbiodinium microadriaticum</name>
    <name type="common">Dinoflagellate</name>
    <name type="synonym">Zooxanthella microadriatica</name>
    <dbReference type="NCBI Taxonomy" id="2951"/>
    <lineage>
        <taxon>Eukaryota</taxon>
        <taxon>Sar</taxon>
        <taxon>Alveolata</taxon>
        <taxon>Dinophyceae</taxon>
        <taxon>Suessiales</taxon>
        <taxon>Symbiodiniaceae</taxon>
        <taxon>Symbiodinium</taxon>
    </lineage>
</organism>
<feature type="compositionally biased region" description="Basic and acidic residues" evidence="6">
    <location>
        <begin position="510"/>
        <end position="520"/>
    </location>
</feature>
<evidence type="ECO:0000259" key="7">
    <source>
        <dbReference type="PROSITE" id="PS51686"/>
    </source>
</evidence>
<feature type="region of interest" description="Disordered" evidence="6">
    <location>
        <begin position="1"/>
        <end position="25"/>
    </location>
</feature>
<keyword evidence="2 5" id="KW-0808">Transferase</keyword>
<dbReference type="PANTHER" id="PTHR22807">
    <property type="entry name" value="NOP2 YEAST -RELATED NOL1/NOP2/FMU SUN DOMAIN-CONTAINING"/>
    <property type="match status" value="1"/>
</dbReference>
<keyword evidence="4 5" id="KW-0694">RNA-binding</keyword>
<dbReference type="InterPro" id="IPR023267">
    <property type="entry name" value="RCMT"/>
</dbReference>
<dbReference type="GO" id="GO:0003723">
    <property type="term" value="F:RNA binding"/>
    <property type="evidence" value="ECO:0007669"/>
    <property type="project" value="UniProtKB-UniRule"/>
</dbReference>
<feature type="region of interest" description="Disordered" evidence="6">
    <location>
        <begin position="97"/>
        <end position="127"/>
    </location>
</feature>
<dbReference type="PROSITE" id="PS51686">
    <property type="entry name" value="SAM_MT_RSMB_NOP"/>
    <property type="match status" value="1"/>
</dbReference>
<evidence type="ECO:0000256" key="4">
    <source>
        <dbReference type="ARBA" id="ARBA00022884"/>
    </source>
</evidence>
<protein>
    <submittedName>
        <fullName evidence="8">Ribosomal RNA small subunit methyltransferase F</fullName>
    </submittedName>
</protein>
<dbReference type="AlphaFoldDB" id="A0A1Q9EKD4"/>
<dbReference type="Proteomes" id="UP000186817">
    <property type="component" value="Unassembled WGS sequence"/>
</dbReference>
<dbReference type="OrthoDB" id="427002at2759"/>
<name>A0A1Q9EKD4_SYMMI</name>
<proteinExistence type="inferred from homology"/>
<dbReference type="PANTHER" id="PTHR22807:SF30">
    <property type="entry name" value="28S RRNA (CYTOSINE(4447)-C(5))-METHYLTRANSFERASE-RELATED"/>
    <property type="match status" value="1"/>
</dbReference>
<keyword evidence="9" id="KW-1185">Reference proteome</keyword>
<comment type="caution">
    <text evidence="8">The sequence shown here is derived from an EMBL/GenBank/DDBJ whole genome shotgun (WGS) entry which is preliminary data.</text>
</comment>
<reference evidence="8 9" key="1">
    <citation type="submission" date="2016-02" db="EMBL/GenBank/DDBJ databases">
        <title>Genome analysis of coral dinoflagellate symbionts highlights evolutionary adaptations to a symbiotic lifestyle.</title>
        <authorList>
            <person name="Aranda M."/>
            <person name="Li Y."/>
            <person name="Liew Y.J."/>
            <person name="Baumgarten S."/>
            <person name="Simakov O."/>
            <person name="Wilson M."/>
            <person name="Piel J."/>
            <person name="Ashoor H."/>
            <person name="Bougouffa S."/>
            <person name="Bajic V.B."/>
            <person name="Ryu T."/>
            <person name="Ravasi T."/>
            <person name="Bayer T."/>
            <person name="Micklem G."/>
            <person name="Kim H."/>
            <person name="Bhak J."/>
            <person name="Lajeunesse T.C."/>
            <person name="Voolstra C.R."/>
        </authorList>
    </citation>
    <scope>NUCLEOTIDE SEQUENCE [LARGE SCALE GENOMIC DNA]</scope>
    <source>
        <strain evidence="8 9">CCMP2467</strain>
    </source>
</reference>